<dbReference type="InterPro" id="IPR011010">
    <property type="entry name" value="DNA_brk_join_enz"/>
</dbReference>
<dbReference type="InterPro" id="IPR013762">
    <property type="entry name" value="Integrase-like_cat_sf"/>
</dbReference>
<dbReference type="GO" id="GO:0006310">
    <property type="term" value="P:DNA recombination"/>
    <property type="evidence" value="ECO:0007669"/>
    <property type="project" value="UniProtKB-KW"/>
</dbReference>
<dbReference type="EMBL" id="FNZZ01000006">
    <property type="protein sequence ID" value="SEL93229.1"/>
    <property type="molecule type" value="Genomic_DNA"/>
</dbReference>
<evidence type="ECO:0000313" key="8">
    <source>
        <dbReference type="EMBL" id="SEL93229.1"/>
    </source>
</evidence>
<evidence type="ECO:0000259" key="6">
    <source>
        <dbReference type="PROSITE" id="PS51898"/>
    </source>
</evidence>
<dbReference type="Gene3D" id="1.10.150.130">
    <property type="match status" value="1"/>
</dbReference>
<evidence type="ECO:0000256" key="1">
    <source>
        <dbReference type="ARBA" id="ARBA00008857"/>
    </source>
</evidence>
<dbReference type="GO" id="GO:0015074">
    <property type="term" value="P:DNA integration"/>
    <property type="evidence" value="ECO:0007669"/>
    <property type="project" value="UniProtKB-KW"/>
</dbReference>
<evidence type="ECO:0000256" key="4">
    <source>
        <dbReference type="ARBA" id="ARBA00023172"/>
    </source>
</evidence>
<dbReference type="STRING" id="1855283.SAMN05216382_2965"/>
<dbReference type="Pfam" id="PF00589">
    <property type="entry name" value="Phage_integrase"/>
    <property type="match status" value="1"/>
</dbReference>
<dbReference type="PANTHER" id="PTHR30629:SF2">
    <property type="entry name" value="PROPHAGE INTEGRASE INTS-RELATED"/>
    <property type="match status" value="1"/>
</dbReference>
<comment type="similarity">
    <text evidence="1">Belongs to the 'phage' integrase family.</text>
</comment>
<feature type="domain" description="Tyr recombinase" evidence="6">
    <location>
        <begin position="206"/>
        <end position="399"/>
    </location>
</feature>
<evidence type="ECO:0000256" key="3">
    <source>
        <dbReference type="ARBA" id="ARBA00023125"/>
    </source>
</evidence>
<dbReference type="InterPro" id="IPR044068">
    <property type="entry name" value="CB"/>
</dbReference>
<keyword evidence="2" id="KW-0229">DNA integration</keyword>
<dbReference type="InterPro" id="IPR010998">
    <property type="entry name" value="Integrase_recombinase_N"/>
</dbReference>
<proteinExistence type="inferred from homology"/>
<dbReference type="CDD" id="cd00801">
    <property type="entry name" value="INT_P4_C"/>
    <property type="match status" value="1"/>
</dbReference>
<evidence type="ECO:0000259" key="7">
    <source>
        <dbReference type="PROSITE" id="PS51900"/>
    </source>
</evidence>
<dbReference type="GO" id="GO:0003677">
    <property type="term" value="F:DNA binding"/>
    <property type="evidence" value="ECO:0007669"/>
    <property type="project" value="UniProtKB-UniRule"/>
</dbReference>
<organism evidence="8 9">
    <name type="scientific">Sphingomonas palmae</name>
    <dbReference type="NCBI Taxonomy" id="1855283"/>
    <lineage>
        <taxon>Bacteria</taxon>
        <taxon>Pseudomonadati</taxon>
        <taxon>Pseudomonadota</taxon>
        <taxon>Alphaproteobacteria</taxon>
        <taxon>Sphingomonadales</taxon>
        <taxon>Sphingomonadaceae</taxon>
        <taxon>Sphingomonas</taxon>
    </lineage>
</organism>
<dbReference type="InterPro" id="IPR038488">
    <property type="entry name" value="Integrase_DNA-bd_sf"/>
</dbReference>
<dbReference type="InterPro" id="IPR050808">
    <property type="entry name" value="Phage_Integrase"/>
</dbReference>
<name>A0A1H7U8S0_9SPHN</name>
<evidence type="ECO:0000256" key="2">
    <source>
        <dbReference type="ARBA" id="ARBA00022908"/>
    </source>
</evidence>
<protein>
    <submittedName>
        <fullName evidence="8">Site-specific recombinase XerD</fullName>
    </submittedName>
</protein>
<dbReference type="Pfam" id="PF13356">
    <property type="entry name" value="Arm-DNA-bind_3"/>
    <property type="match status" value="1"/>
</dbReference>
<sequence>MPTVKLTKKYIESIVPTDRVIEYVDAYCPGLRLTSRPTGTLTFVARLRINGKAKKYTLGQFPRHSLEEAREWAMNIGRNRDLGIDVIEESRIQEQAEQKRRERDCDWMFEQYMLHEGASRRSAAEKRRLYRRDISPVIGGRSYFDISHNDLAHILQSKLLTAPSISNGLQSLIRRWFRWAVTKGRHITELTCDPSVDLTKLHELQSRGRVLSDHEIALFFQALDERNSPFNEPLLLALHTGVRRGEAFGMRWSELDMNRGDWLIPKHRTKTNVELLLPLPAIMTDMLELAASRRRKGVELVWPSQSNPANAMSGFSKITKTLNEAMSTAAAQVGIDVEPWSIHDLRRTLATGMYGLLDENDQPLIPPHVVERVVNHKLPGVQGVYNRHAYYAEKRAALRIWAAHLARLRM</sequence>
<dbReference type="RefSeq" id="WP_177171694.1">
    <property type="nucleotide sequence ID" value="NZ_FNZZ01000006.1"/>
</dbReference>
<feature type="domain" description="Core-binding (CB)" evidence="7">
    <location>
        <begin position="103"/>
        <end position="181"/>
    </location>
</feature>
<dbReference type="Proteomes" id="UP000199214">
    <property type="component" value="Unassembled WGS sequence"/>
</dbReference>
<dbReference type="InterPro" id="IPR025166">
    <property type="entry name" value="Integrase_DNA_bind_dom"/>
</dbReference>
<evidence type="ECO:0000313" key="9">
    <source>
        <dbReference type="Proteomes" id="UP000199214"/>
    </source>
</evidence>
<dbReference type="PANTHER" id="PTHR30629">
    <property type="entry name" value="PROPHAGE INTEGRASE"/>
    <property type="match status" value="1"/>
</dbReference>
<dbReference type="Gene3D" id="3.30.160.390">
    <property type="entry name" value="Integrase, DNA-binding domain"/>
    <property type="match status" value="1"/>
</dbReference>
<evidence type="ECO:0000256" key="5">
    <source>
        <dbReference type="PROSITE-ProRule" id="PRU01248"/>
    </source>
</evidence>
<keyword evidence="9" id="KW-1185">Reference proteome</keyword>
<keyword evidence="4" id="KW-0233">DNA recombination</keyword>
<dbReference type="PROSITE" id="PS51900">
    <property type="entry name" value="CB"/>
    <property type="match status" value="1"/>
</dbReference>
<dbReference type="Gene3D" id="1.10.443.10">
    <property type="entry name" value="Intergrase catalytic core"/>
    <property type="match status" value="1"/>
</dbReference>
<dbReference type="PROSITE" id="PS51898">
    <property type="entry name" value="TYR_RECOMBINASE"/>
    <property type="match status" value="1"/>
</dbReference>
<dbReference type="SUPFAM" id="SSF56349">
    <property type="entry name" value="DNA breaking-rejoining enzymes"/>
    <property type="match status" value="1"/>
</dbReference>
<keyword evidence="3 5" id="KW-0238">DNA-binding</keyword>
<dbReference type="AlphaFoldDB" id="A0A1H7U8S0"/>
<reference evidence="9" key="1">
    <citation type="submission" date="2016-10" db="EMBL/GenBank/DDBJ databases">
        <authorList>
            <person name="Varghese N."/>
            <person name="Submissions S."/>
        </authorList>
    </citation>
    <scope>NUCLEOTIDE SEQUENCE [LARGE SCALE GENOMIC DNA]</scope>
    <source>
        <strain evidence="9">JS21-1</strain>
    </source>
</reference>
<gene>
    <name evidence="8" type="ORF">SAMN05216382_2965</name>
</gene>
<dbReference type="InterPro" id="IPR002104">
    <property type="entry name" value="Integrase_catalytic"/>
</dbReference>
<accession>A0A1H7U8S0</accession>